<proteinExistence type="predicted"/>
<evidence type="ECO:0008006" key="5">
    <source>
        <dbReference type="Google" id="ProtNLM"/>
    </source>
</evidence>
<dbReference type="AlphaFoldDB" id="A0A2N7FDX5"/>
<organism evidence="3 4">
    <name type="scientific">Vibrio splendidus</name>
    <dbReference type="NCBI Taxonomy" id="29497"/>
    <lineage>
        <taxon>Bacteria</taxon>
        <taxon>Pseudomonadati</taxon>
        <taxon>Pseudomonadota</taxon>
        <taxon>Gammaproteobacteria</taxon>
        <taxon>Vibrionales</taxon>
        <taxon>Vibrionaceae</taxon>
        <taxon>Vibrio</taxon>
    </lineage>
</organism>
<gene>
    <name evidence="3" type="ORF">BCU17_17195</name>
</gene>
<dbReference type="Gene3D" id="2.40.160.40">
    <property type="entry name" value="monomeric porin ompg"/>
    <property type="match status" value="1"/>
</dbReference>
<evidence type="ECO:0000313" key="4">
    <source>
        <dbReference type="Proteomes" id="UP000235330"/>
    </source>
</evidence>
<evidence type="ECO:0000256" key="2">
    <source>
        <dbReference type="SAM" id="SignalP"/>
    </source>
</evidence>
<reference evidence="4" key="1">
    <citation type="submission" date="2016-07" db="EMBL/GenBank/DDBJ databases">
        <title>Nontailed viruses are major unrecognized killers of bacteria in the ocean.</title>
        <authorList>
            <person name="Kauffman K."/>
            <person name="Hussain F."/>
            <person name="Yang J."/>
            <person name="Arevalo P."/>
            <person name="Brown J."/>
            <person name="Cutler M."/>
            <person name="Kelly L."/>
            <person name="Polz M.F."/>
        </authorList>
    </citation>
    <scope>NUCLEOTIDE SEQUENCE [LARGE SCALE GENOMIC DNA]</scope>
    <source>
        <strain evidence="4">10N.261.55.E11</strain>
    </source>
</reference>
<keyword evidence="1 2" id="KW-0732">Signal</keyword>
<evidence type="ECO:0000313" key="3">
    <source>
        <dbReference type="EMBL" id="PMJ67504.1"/>
    </source>
</evidence>
<feature type="signal peptide" evidence="2">
    <location>
        <begin position="1"/>
        <end position="21"/>
    </location>
</feature>
<dbReference type="Proteomes" id="UP000235330">
    <property type="component" value="Unassembled WGS sequence"/>
</dbReference>
<dbReference type="RefSeq" id="WP_102516187.1">
    <property type="nucleotide sequence ID" value="NZ_CAWNSM010000018.1"/>
</dbReference>
<protein>
    <recommendedName>
        <fullName evidence="5">Porin</fullName>
    </recommendedName>
</protein>
<name>A0A2N7FDX5_VIBSP</name>
<evidence type="ECO:0000256" key="1">
    <source>
        <dbReference type="ARBA" id="ARBA00022729"/>
    </source>
</evidence>
<feature type="chain" id="PRO_5014769652" description="Porin" evidence="2">
    <location>
        <begin position="22"/>
        <end position="282"/>
    </location>
</feature>
<dbReference type="InterPro" id="IPR053713">
    <property type="entry name" value="Bact_OM_Channel_sf"/>
</dbReference>
<sequence>MKKLAITTAVLASLAASSAFAEVTVDIYGDRTTNKDFANADKATQGVVIGYSPIENLDFDAEVTTDKDLDLGVAYKFELGSNFYLKPQMGYVIESEDGYKASTGKFANLDPIKNRYNQLHLNIPNSNVMKAGLETGANFGEFFTSVRYRIEMDTSKNKLTATGPKSAGKVVSDDLVSETSRIGRTDLLIGYHFDAVTLTAKAIHKTQLNKDIRKINDALNDFDKFADTTPLDVDKLGTSNSSWTSEVKATLTSYSGVAPYVQYAHNHDSKDNQIKLGAKFSF</sequence>
<comment type="caution">
    <text evidence="3">The sequence shown here is derived from an EMBL/GenBank/DDBJ whole genome shotgun (WGS) entry which is preliminary data.</text>
</comment>
<accession>A0A2N7FDX5</accession>
<dbReference type="EMBL" id="MCWU01000018">
    <property type="protein sequence ID" value="PMJ67504.1"/>
    <property type="molecule type" value="Genomic_DNA"/>
</dbReference>